<dbReference type="RefSeq" id="WP_304273126.1">
    <property type="nucleotide sequence ID" value="NZ_QFQZ01000002.1"/>
</dbReference>
<comment type="caution">
    <text evidence="1">The sequence shown here is derived from an EMBL/GenBank/DDBJ whole genome shotgun (WGS) entry which is preliminary data.</text>
</comment>
<gene>
    <name evidence="1" type="ORF">DI526_01240</name>
</gene>
<sequence>MTTFTLPDPATPAPPTGESIVLTGDPFFPAIEPAKFQAAMRVVSQVTPERINDALIDAMLVLDRNPDLQARKAAWLTEGYNTLGDVPASEFGGQHRLEFLYRRAVYSLAKADLDEKYRDNAATDAGERRAEGVDIVVGSHMRNARNAISDLVARPRITIEQL</sequence>
<proteinExistence type="predicted"/>
<dbReference type="Proteomes" id="UP000249393">
    <property type="component" value="Unassembled WGS sequence"/>
</dbReference>
<evidence type="ECO:0008006" key="3">
    <source>
        <dbReference type="Google" id="ProtNLM"/>
    </source>
</evidence>
<reference evidence="1 2" key="1">
    <citation type="submission" date="2017-08" db="EMBL/GenBank/DDBJ databases">
        <title>Infants hospitalized years apart are colonized by the same room-sourced microbial strains.</title>
        <authorList>
            <person name="Brooks B."/>
            <person name="Olm M.R."/>
            <person name="Firek B.A."/>
            <person name="Baker R."/>
            <person name="Thomas B.C."/>
            <person name="Morowitz M.J."/>
            <person name="Banfield J.F."/>
        </authorList>
    </citation>
    <scope>NUCLEOTIDE SEQUENCE [LARGE SCALE GENOMIC DNA]</scope>
    <source>
        <strain evidence="1">S2_003_000_R2_4</strain>
    </source>
</reference>
<dbReference type="Pfam" id="PF05926">
    <property type="entry name" value="Phage_GPL"/>
    <property type="match status" value="1"/>
</dbReference>
<dbReference type="InterPro" id="IPR009225">
    <property type="entry name" value="Phage_head_completion_GpL"/>
</dbReference>
<dbReference type="EMBL" id="QFQZ01000002">
    <property type="protein sequence ID" value="PZR37169.1"/>
    <property type="molecule type" value="Genomic_DNA"/>
</dbReference>
<dbReference type="AlphaFoldDB" id="A0A2W5VB93"/>
<evidence type="ECO:0000313" key="2">
    <source>
        <dbReference type="Proteomes" id="UP000249393"/>
    </source>
</evidence>
<evidence type="ECO:0000313" key="1">
    <source>
        <dbReference type="EMBL" id="PZR37169.1"/>
    </source>
</evidence>
<accession>A0A2W5VB93</accession>
<protein>
    <recommendedName>
        <fullName evidence="3">Head completion/stabilization protein</fullName>
    </recommendedName>
</protein>
<name>A0A2W5VB93_9CAUL</name>
<organism evidence="1 2">
    <name type="scientific">Caulobacter segnis</name>
    <dbReference type="NCBI Taxonomy" id="88688"/>
    <lineage>
        <taxon>Bacteria</taxon>
        <taxon>Pseudomonadati</taxon>
        <taxon>Pseudomonadota</taxon>
        <taxon>Alphaproteobacteria</taxon>
        <taxon>Caulobacterales</taxon>
        <taxon>Caulobacteraceae</taxon>
        <taxon>Caulobacter</taxon>
    </lineage>
</organism>